<dbReference type="Pfam" id="PF01636">
    <property type="entry name" value="APH"/>
    <property type="match status" value="1"/>
</dbReference>
<feature type="domain" description="Aminoglycoside phosphotransferase" evidence="1">
    <location>
        <begin position="4"/>
        <end position="248"/>
    </location>
</feature>
<dbReference type="RefSeq" id="XP_025550928.1">
    <property type="nucleotide sequence ID" value="XM_025699968.1"/>
</dbReference>
<dbReference type="Proteomes" id="UP000248961">
    <property type="component" value="Unassembled WGS sequence"/>
</dbReference>
<dbReference type="VEuPathDB" id="FungiDB:BO97DRAFT_470677"/>
<dbReference type="EMBL" id="KZ824286">
    <property type="protein sequence ID" value="RAL11774.1"/>
    <property type="molecule type" value="Genomic_DNA"/>
</dbReference>
<dbReference type="SUPFAM" id="SSF56112">
    <property type="entry name" value="Protein kinase-like (PK-like)"/>
    <property type="match status" value="1"/>
</dbReference>
<reference evidence="2 3" key="1">
    <citation type="submission" date="2018-02" db="EMBL/GenBank/DDBJ databases">
        <title>The genomes of Aspergillus section Nigri reveals drivers in fungal speciation.</title>
        <authorList>
            <consortium name="DOE Joint Genome Institute"/>
            <person name="Vesth T.C."/>
            <person name="Nybo J."/>
            <person name="Theobald S."/>
            <person name="Brandl J."/>
            <person name="Frisvad J.C."/>
            <person name="Nielsen K.F."/>
            <person name="Lyhne E.K."/>
            <person name="Kogle M.E."/>
            <person name="Kuo A."/>
            <person name="Riley R."/>
            <person name="Clum A."/>
            <person name="Nolan M."/>
            <person name="Lipzen A."/>
            <person name="Salamov A."/>
            <person name="Henrissat B."/>
            <person name="Wiebenga A."/>
            <person name="De vries R.P."/>
            <person name="Grigoriev I.V."/>
            <person name="Mortensen U.H."/>
            <person name="Andersen M.R."/>
            <person name="Baker S.E."/>
        </authorList>
    </citation>
    <scope>NUCLEOTIDE SEQUENCE [LARGE SCALE GENOMIC DNA]</scope>
    <source>
        <strain evidence="2 3">CBS 101889</strain>
    </source>
</reference>
<accession>A0A395HZS4</accession>
<gene>
    <name evidence="2" type="ORF">BO97DRAFT_470677</name>
</gene>
<evidence type="ECO:0000313" key="3">
    <source>
        <dbReference type="Proteomes" id="UP000248961"/>
    </source>
</evidence>
<protein>
    <recommendedName>
        <fullName evidence="1">Aminoglycoside phosphotransferase domain-containing protein</fullName>
    </recommendedName>
</protein>
<organism evidence="2 3">
    <name type="scientific">Aspergillus homomorphus (strain CBS 101889)</name>
    <dbReference type="NCBI Taxonomy" id="1450537"/>
    <lineage>
        <taxon>Eukaryota</taxon>
        <taxon>Fungi</taxon>
        <taxon>Dikarya</taxon>
        <taxon>Ascomycota</taxon>
        <taxon>Pezizomycotina</taxon>
        <taxon>Eurotiomycetes</taxon>
        <taxon>Eurotiomycetidae</taxon>
        <taxon>Eurotiales</taxon>
        <taxon>Aspergillaceae</taxon>
        <taxon>Aspergillus</taxon>
        <taxon>Aspergillus subgen. Circumdati</taxon>
    </lineage>
</organism>
<dbReference type="OrthoDB" id="5412996at2759"/>
<sequence length="388" mass="45219">MFPEEKVRNEVATMRYIYDQTSIPVPFVHHWGTKKKSPLELSPFIIMDFIDHETNMYDALNTPGCPRAEQAAKTLLQLSRLSLPRIGSLEQVDDFTWAVTKRPLSIPMYTLVELGSLPQSKLPTTTFDTTSSYFEALAELHITHLVHQRNDAIDSPDDCRRKLVARYLFRKLARKRRLTKHLASFDGGPFKLWCDDFRSANILLSRELEVVGVVDWEFTYAAPVEYSFGPPWWLLIEKPEYWPRGLDDWCSEYERRLQTFLRAMHQREDKAIEQGWLESTQRLSGPMGESWASGDIWIAYAARNNFASDLVYWRKIDQRFFGSTASDAPIDDVWKQRLELLEPDERVAIEKTVAIKLKEMKTRELVWDPNDYTKEAVEKIFGRKPACN</sequence>
<name>A0A395HZS4_ASPHC</name>
<proteinExistence type="predicted"/>
<dbReference type="InterPro" id="IPR002575">
    <property type="entry name" value="Aminoglycoside_PTrfase"/>
</dbReference>
<evidence type="ECO:0000313" key="2">
    <source>
        <dbReference type="EMBL" id="RAL11774.1"/>
    </source>
</evidence>
<dbReference type="PANTHER" id="PTHR21310:SF37">
    <property type="entry name" value="AMINOGLYCOSIDE PHOSPHOTRANSFERASE DOMAIN-CONTAINING PROTEIN"/>
    <property type="match status" value="1"/>
</dbReference>
<dbReference type="STRING" id="1450537.A0A395HZS4"/>
<evidence type="ECO:0000259" key="1">
    <source>
        <dbReference type="Pfam" id="PF01636"/>
    </source>
</evidence>
<keyword evidence="3" id="KW-1185">Reference proteome</keyword>
<dbReference type="GeneID" id="37204257"/>
<dbReference type="InterPro" id="IPR011009">
    <property type="entry name" value="Kinase-like_dom_sf"/>
</dbReference>
<dbReference type="AlphaFoldDB" id="A0A395HZS4"/>
<dbReference type="PANTHER" id="PTHR21310">
    <property type="entry name" value="AMINOGLYCOSIDE PHOSPHOTRANSFERASE-RELATED-RELATED"/>
    <property type="match status" value="1"/>
</dbReference>
<dbReference type="InterPro" id="IPR051678">
    <property type="entry name" value="AGP_Transferase"/>
</dbReference>
<dbReference type="Gene3D" id="3.90.1200.10">
    <property type="match status" value="1"/>
</dbReference>